<organism evidence="3 4">
    <name type="scientific">Chromobacterium haemolyticum</name>
    <dbReference type="NCBI Taxonomy" id="394935"/>
    <lineage>
        <taxon>Bacteria</taxon>
        <taxon>Pseudomonadati</taxon>
        <taxon>Pseudomonadota</taxon>
        <taxon>Betaproteobacteria</taxon>
        <taxon>Neisseriales</taxon>
        <taxon>Chromobacteriaceae</taxon>
        <taxon>Chromobacterium</taxon>
    </lineage>
</organism>
<evidence type="ECO:0000313" key="4">
    <source>
        <dbReference type="Proteomes" id="UP000192721"/>
    </source>
</evidence>
<dbReference type="Pfam" id="PF01832">
    <property type="entry name" value="Glucosaminidase"/>
    <property type="match status" value="1"/>
</dbReference>
<dbReference type="Proteomes" id="UP000192721">
    <property type="component" value="Unassembled WGS sequence"/>
</dbReference>
<dbReference type="GO" id="GO:0004040">
    <property type="term" value="F:amidase activity"/>
    <property type="evidence" value="ECO:0007669"/>
    <property type="project" value="InterPro"/>
</dbReference>
<gene>
    <name evidence="3" type="ORF">B0T45_09580</name>
</gene>
<dbReference type="GO" id="GO:0071973">
    <property type="term" value="P:bacterial-type flagellum-dependent cell motility"/>
    <property type="evidence" value="ECO:0007669"/>
    <property type="project" value="TreeGrafter"/>
</dbReference>
<evidence type="ECO:0000313" key="3">
    <source>
        <dbReference type="EMBL" id="OQS41066.1"/>
    </source>
</evidence>
<reference evidence="3 4" key="1">
    <citation type="submission" date="2017-02" db="EMBL/GenBank/DDBJ databases">
        <title>Chromobacterium haemolyticum H5244.</title>
        <authorList>
            <person name="Gulvik C.A."/>
        </authorList>
    </citation>
    <scope>NUCLEOTIDE SEQUENCE [LARGE SCALE GENOMIC DNA]</scope>
    <source>
        <strain evidence="3 4">H5244</strain>
    </source>
</reference>
<keyword evidence="3" id="KW-0969">Cilium</keyword>
<dbReference type="PANTHER" id="PTHR33308:SF9">
    <property type="entry name" value="PEPTIDOGLYCAN HYDROLASE FLGJ"/>
    <property type="match status" value="1"/>
</dbReference>
<name>A0A1W0D227_9NEIS</name>
<dbReference type="Gene3D" id="2.10.70.40">
    <property type="entry name" value="peptidoglycan hydrolase"/>
    <property type="match status" value="1"/>
</dbReference>
<keyword evidence="1" id="KW-0378">Hydrolase</keyword>
<dbReference type="InterPro" id="IPR002901">
    <property type="entry name" value="MGlyc_endo_b_GlcNAc-like_dom"/>
</dbReference>
<dbReference type="RefSeq" id="WP_081555329.1">
    <property type="nucleotide sequence ID" value="NZ_CP109905.1"/>
</dbReference>
<evidence type="ECO:0000256" key="1">
    <source>
        <dbReference type="ARBA" id="ARBA00022801"/>
    </source>
</evidence>
<dbReference type="PRINTS" id="PR01002">
    <property type="entry name" value="FLGFLGJ"/>
</dbReference>
<keyword evidence="3" id="KW-0966">Cell projection</keyword>
<keyword evidence="3" id="KW-0282">Flagellum</keyword>
<dbReference type="AlphaFoldDB" id="A0A1W0D227"/>
<dbReference type="Gene3D" id="1.10.530.10">
    <property type="match status" value="1"/>
</dbReference>
<sequence length="238" mass="25048">MFTVRNDISAGPDFGADTVALPLMGQGGGGGERFADQWSSQLHGEVRDFIENGSDSWASLSPEGAWARQRVQDATLGGSMPYGADRQAFLDSIAPYAQQAAAKLGVAPELVSAHAALESGWGQHPLLRADGGSNHNLFGIKAGKGWQGEVTRALTTEHVDGRDVKRTESFRAYSGLQDAFADYAQLLAGNPRYRGALGVGGNAQAFAQALAQGGYATDPGYADKLRKVAAGIQARKQP</sequence>
<accession>A0A1W0D227</accession>
<dbReference type="InterPro" id="IPR051056">
    <property type="entry name" value="Glycosyl_Hydrolase_73"/>
</dbReference>
<dbReference type="PANTHER" id="PTHR33308">
    <property type="entry name" value="PEPTIDOGLYCAN HYDROLASE FLGJ"/>
    <property type="match status" value="1"/>
</dbReference>
<comment type="caution">
    <text evidence="3">The sequence shown here is derived from an EMBL/GenBank/DDBJ whole genome shotgun (WGS) entry which is preliminary data.</text>
</comment>
<evidence type="ECO:0000259" key="2">
    <source>
        <dbReference type="SMART" id="SM00047"/>
    </source>
</evidence>
<dbReference type="SMART" id="SM00047">
    <property type="entry name" value="LYZ2"/>
    <property type="match status" value="1"/>
</dbReference>
<dbReference type="EMBL" id="MUKV01000009">
    <property type="protein sequence ID" value="OQS41066.1"/>
    <property type="molecule type" value="Genomic_DNA"/>
</dbReference>
<protein>
    <submittedName>
        <fullName evidence="3">Flagellar biosynthesis protein FlgJ</fullName>
    </submittedName>
</protein>
<proteinExistence type="predicted"/>
<feature type="domain" description="Mannosyl-glycoprotein endo-beta-N-acetylglucosamidase-like" evidence="2">
    <location>
        <begin position="79"/>
        <end position="237"/>
    </location>
</feature>